<keyword evidence="4" id="KW-1185">Reference proteome</keyword>
<accession>H6SNH7</accession>
<dbReference type="Proteomes" id="UP000033220">
    <property type="component" value="Chromosome DSM 122"/>
</dbReference>
<gene>
    <name evidence="3" type="ORF">RSPPHO_02682</name>
</gene>
<name>H6SNH7_PARPM</name>
<feature type="domain" description="Peptidase C51" evidence="2">
    <location>
        <begin position="238"/>
        <end position="367"/>
    </location>
</feature>
<dbReference type="STRING" id="1150469.RSPPHO_02682"/>
<dbReference type="EMBL" id="HE663493">
    <property type="protein sequence ID" value="CCG09308.1"/>
    <property type="molecule type" value="Genomic_DNA"/>
</dbReference>
<dbReference type="InterPro" id="IPR038765">
    <property type="entry name" value="Papain-like_cys_pep_sf"/>
</dbReference>
<organism evidence="3 4">
    <name type="scientific">Pararhodospirillum photometricum DSM 122</name>
    <dbReference type="NCBI Taxonomy" id="1150469"/>
    <lineage>
        <taxon>Bacteria</taxon>
        <taxon>Pseudomonadati</taxon>
        <taxon>Pseudomonadota</taxon>
        <taxon>Alphaproteobacteria</taxon>
        <taxon>Rhodospirillales</taxon>
        <taxon>Rhodospirillaceae</taxon>
        <taxon>Pararhodospirillum</taxon>
    </lineage>
</organism>
<protein>
    <submittedName>
        <fullName evidence="3">CHAP</fullName>
    </submittedName>
</protein>
<reference evidence="3 4" key="1">
    <citation type="submission" date="2012-02" db="EMBL/GenBank/DDBJ databases">
        <title>Shotgun genome sequence of Phaeospirillum photometricum DSM 122.</title>
        <authorList>
            <person name="Duquesne K."/>
            <person name="Sturgis J."/>
        </authorList>
    </citation>
    <scope>NUCLEOTIDE SEQUENCE [LARGE SCALE GENOMIC DNA]</scope>
    <source>
        <strain evidence="4">DSM122</strain>
    </source>
</reference>
<dbReference type="InterPro" id="IPR007921">
    <property type="entry name" value="CHAP_dom"/>
</dbReference>
<dbReference type="Gene3D" id="3.90.1720.10">
    <property type="entry name" value="endopeptidase domain like (from Nostoc punctiforme)"/>
    <property type="match status" value="1"/>
</dbReference>
<evidence type="ECO:0000256" key="1">
    <source>
        <dbReference type="SAM" id="MobiDB-lite"/>
    </source>
</evidence>
<dbReference type="SUPFAM" id="SSF54001">
    <property type="entry name" value="Cysteine proteinases"/>
    <property type="match status" value="1"/>
</dbReference>
<dbReference type="Pfam" id="PF05257">
    <property type="entry name" value="CHAP"/>
    <property type="match status" value="1"/>
</dbReference>
<dbReference type="HOGENOM" id="CLU_698060_0_0_5"/>
<proteinExistence type="predicted"/>
<dbReference type="PROSITE" id="PS50911">
    <property type="entry name" value="CHAP"/>
    <property type="match status" value="1"/>
</dbReference>
<feature type="region of interest" description="Disordered" evidence="1">
    <location>
        <begin position="48"/>
        <end position="179"/>
    </location>
</feature>
<dbReference type="PATRIC" id="fig|1150469.3.peg.3047"/>
<dbReference type="KEGG" id="rpm:RSPPHO_02682"/>
<evidence type="ECO:0000259" key="2">
    <source>
        <dbReference type="PROSITE" id="PS50911"/>
    </source>
</evidence>
<feature type="compositionally biased region" description="Basic and acidic residues" evidence="1">
    <location>
        <begin position="149"/>
        <end position="161"/>
    </location>
</feature>
<sequence>MAPCLVQSACTAVLKTDRRGSMLQDFQRNLAAVLLGSLLLTTAVTPAGAATSSPHTGPFVPSFVKKAPPAAAPDNKKGKEQAKGTPKPAAKPGQIAALVPLAKGPGTKGKPVPEKQDNKQVVAPKAKPDVAKPGAIAAAKPATPPKPSAKTEAKAEAKGDSKASGLKVAQAPSVAPPPLKPSFPSAASYTRPPVHASLPVPVAKPAYVAAMAPRPAFFQAPAPQEPLKAAFPMGLSSRPSFTPAIAVTPDLDSMLSRRSYWSCVPYVQEVSAVRLSGDGWRWWDNASGRYDRGRSPRPGSVLVFKRSRDLDRGHVAVVRQIIDRRTIRVDHANWGQGSQKGKIDQAVLIRDVSAGNDWSMTRVWYSPINDLGSTTYPTYGFVYPVQAQAHASREG</sequence>
<dbReference type="AlphaFoldDB" id="H6SNH7"/>
<feature type="compositionally biased region" description="Low complexity" evidence="1">
    <location>
        <begin position="131"/>
        <end position="141"/>
    </location>
</feature>
<evidence type="ECO:0000313" key="3">
    <source>
        <dbReference type="EMBL" id="CCG09308.1"/>
    </source>
</evidence>
<evidence type="ECO:0000313" key="4">
    <source>
        <dbReference type="Proteomes" id="UP000033220"/>
    </source>
</evidence>
<dbReference type="eggNOG" id="COG3942">
    <property type="taxonomic scope" value="Bacteria"/>
</dbReference>